<keyword evidence="1" id="KW-0812">Transmembrane</keyword>
<feature type="transmembrane region" description="Helical" evidence="1">
    <location>
        <begin position="73"/>
        <end position="96"/>
    </location>
</feature>
<reference evidence="3" key="1">
    <citation type="submission" date="2016-04" db="EMBL/GenBank/DDBJ databases">
        <authorList>
            <person name="Chen L."/>
            <person name="Zhuang W."/>
            <person name="Wang G."/>
        </authorList>
    </citation>
    <scope>NUCLEOTIDE SEQUENCE [LARGE SCALE GENOMIC DNA]</scope>
    <source>
        <strain evidence="3">17621</strain>
    </source>
</reference>
<accession>A0A1V9ESX0</accession>
<evidence type="ECO:0000256" key="1">
    <source>
        <dbReference type="SAM" id="Phobius"/>
    </source>
</evidence>
<gene>
    <name evidence="2" type="ORF">A4H97_29465</name>
</gene>
<keyword evidence="1" id="KW-0472">Membrane</keyword>
<feature type="transmembrane region" description="Helical" evidence="1">
    <location>
        <begin position="36"/>
        <end position="61"/>
    </location>
</feature>
<organism evidence="2 3">
    <name type="scientific">Niastella yeongjuensis</name>
    <dbReference type="NCBI Taxonomy" id="354355"/>
    <lineage>
        <taxon>Bacteria</taxon>
        <taxon>Pseudomonadati</taxon>
        <taxon>Bacteroidota</taxon>
        <taxon>Chitinophagia</taxon>
        <taxon>Chitinophagales</taxon>
        <taxon>Chitinophagaceae</taxon>
        <taxon>Niastella</taxon>
    </lineage>
</organism>
<dbReference type="STRING" id="354355.SAMN05660816_04390"/>
<feature type="transmembrane region" description="Helical" evidence="1">
    <location>
        <begin position="108"/>
        <end position="125"/>
    </location>
</feature>
<evidence type="ECO:0000313" key="2">
    <source>
        <dbReference type="EMBL" id="OQP49014.1"/>
    </source>
</evidence>
<evidence type="ECO:0000313" key="3">
    <source>
        <dbReference type="Proteomes" id="UP000192610"/>
    </source>
</evidence>
<dbReference type="EMBL" id="LVXG01000016">
    <property type="protein sequence ID" value="OQP49014.1"/>
    <property type="molecule type" value="Genomic_DNA"/>
</dbReference>
<comment type="caution">
    <text evidence="2">The sequence shown here is derived from an EMBL/GenBank/DDBJ whole genome shotgun (WGS) entry which is preliminary data.</text>
</comment>
<name>A0A1V9ESX0_9BACT</name>
<keyword evidence="3" id="KW-1185">Reference proteome</keyword>
<sequence length="131" mass="14854">MRAQRKFKNLFFSFLIVIGYLSLNILLFVPDNKDGGILYSLSVTLIFTYYLALGSGVILLLLRMVKMLKNNQVLIYVLVGLMNFCLAFTGILLYHYGKVDIEGVHHSIGSLFVGFLMFADTFILFPHHGLL</sequence>
<dbReference type="Proteomes" id="UP000192610">
    <property type="component" value="Unassembled WGS sequence"/>
</dbReference>
<dbReference type="AlphaFoldDB" id="A0A1V9ESX0"/>
<feature type="transmembrane region" description="Helical" evidence="1">
    <location>
        <begin position="12"/>
        <end position="30"/>
    </location>
</feature>
<keyword evidence="1" id="KW-1133">Transmembrane helix</keyword>
<proteinExistence type="predicted"/>
<protein>
    <submittedName>
        <fullName evidence="2">Uncharacterized protein</fullName>
    </submittedName>
</protein>